<keyword evidence="2" id="KW-1185">Reference proteome</keyword>
<organism evidence="1 2">
    <name type="scientific">Bacillus phage vB_BaeroP_SYYB1</name>
    <dbReference type="NCBI Taxonomy" id="2980552"/>
    <lineage>
        <taxon>Viruses</taxon>
        <taxon>Duplodnaviria</taxon>
        <taxon>Heunggongvirae</taxon>
        <taxon>Uroviricota</taxon>
        <taxon>Caudoviricetes</taxon>
        <taxon>Salasmaviridae</taxon>
        <taxon>Tatarstanvirinae</taxon>
        <taxon>Gaunavirus</taxon>
        <taxon>Gaunavirus syybuna</taxon>
    </lineage>
</organism>
<protein>
    <submittedName>
        <fullName evidence="1">Uncharacterized protein</fullName>
    </submittedName>
</protein>
<dbReference type="EMBL" id="OP433492">
    <property type="protein sequence ID" value="UXN78496.1"/>
    <property type="molecule type" value="Genomic_DNA"/>
</dbReference>
<dbReference type="InterPro" id="IPR049384">
    <property type="entry name" value="P56"/>
</dbReference>
<name>A0A977SP15_9CAUD</name>
<gene>
    <name evidence="1" type="ORF">SYYB1_7</name>
</gene>
<accession>A0A977SP15</accession>
<evidence type="ECO:0000313" key="2">
    <source>
        <dbReference type="Proteomes" id="UP001064695"/>
    </source>
</evidence>
<proteinExistence type="predicted"/>
<dbReference type="Proteomes" id="UP001064695">
    <property type="component" value="Segment"/>
</dbReference>
<dbReference type="Pfam" id="PF20763">
    <property type="entry name" value="UDG-inhib_P56"/>
    <property type="match status" value="1"/>
</dbReference>
<sequence>MNNDINFYRDAIKEVEMAMMGLDAHFREHKEFTDSYLLVLVLENVVGETRVEVSEGLTFDEASYIIGGTSDNILNMHMINYCEKNREDIYKWLRISRVNTFKSNYAKMLLNSNYGKESVEGVLSNLKEEF</sequence>
<reference evidence="1" key="1">
    <citation type="submission" date="2022-09" db="EMBL/GenBank/DDBJ databases">
        <authorList>
            <person name="Xie Z."/>
            <person name="Yang M."/>
        </authorList>
    </citation>
    <scope>NUCLEOTIDE SEQUENCE</scope>
</reference>
<evidence type="ECO:0000313" key="1">
    <source>
        <dbReference type="EMBL" id="UXN78496.1"/>
    </source>
</evidence>